<keyword evidence="2" id="KW-0812">Transmembrane</keyword>
<accession>A0A7J6IL81</accession>
<sequence>MRDHPRSPRQGSPAPQFPPRSLSDELGDFMSSTDDDEERDYDDSEEEEEEDDDDQRTLATPMSSRKSSQDSFFDEDDEVPEEFPPLLKPFPASTSMRKFARIDYARGAGHHAYASDDEAECATSSSRPGTARSVVVPPPFRRSSTCPVLTPDFLQGAADDVVKLMPEQADFMKKMVEGWREIQRRSSVSVLNAAPSPLSVVSPGMKRPNTAPSPFHPPPQMNFSSSFPRVPERLDEELGRLEEEPGSATESETEGGLEERMERVEGAIDELRVMAKESAEKAIVGGEGNTERFRVVERCIDTIGRVYEKKERGRRRRKLGAKCVGALVRICEMFASEGADGGSYRFESRLLDEITEDTESDVEDYADDEAEDDFIERFPDFIDGSFFGDGPTVVGDMTLPPPSPTKDPLDDRRHAALVEQARNELETLFAEAAEAETPFEERHSRVVYAVEAYLAKLSEMEAAHDRDFKWHAELKAFHVAMGSRNIIGSEPGTAMALVASLSLCFIPIATVLWYVTEPTTSWMLWRMLIPIGCYFLLLAGFYIDQKEAREALYEEHLPFEAREMRRRHKREKELLHAAHERAVQRVYSPEG</sequence>
<dbReference type="Proteomes" id="UP000011096">
    <property type="component" value="Unassembled WGS sequence"/>
</dbReference>
<evidence type="ECO:0000256" key="2">
    <source>
        <dbReference type="SAM" id="Phobius"/>
    </source>
</evidence>
<reference evidence="3 4" key="2">
    <citation type="submission" date="2020-04" db="EMBL/GenBank/DDBJ databases">
        <title>Genome sequencing and assembly of multiple isolates from the Colletotrichum gloeosporioides species complex.</title>
        <authorList>
            <person name="Gan P."/>
            <person name="Shirasu K."/>
        </authorList>
    </citation>
    <scope>NUCLEOTIDE SEQUENCE [LARGE SCALE GENOMIC DNA]</scope>
    <source>
        <strain evidence="3 4">Nara gc5</strain>
    </source>
</reference>
<evidence type="ECO:0000313" key="4">
    <source>
        <dbReference type="Proteomes" id="UP000011096"/>
    </source>
</evidence>
<feature type="transmembrane region" description="Helical" evidence="2">
    <location>
        <begin position="494"/>
        <end position="516"/>
    </location>
</feature>
<organism evidence="3 4">
    <name type="scientific">Colletotrichum fructicola (strain Nara gc5)</name>
    <name type="common">Anthracnose fungus</name>
    <name type="synonym">Colletotrichum gloeosporioides (strain Nara gc5)</name>
    <dbReference type="NCBI Taxonomy" id="1213859"/>
    <lineage>
        <taxon>Eukaryota</taxon>
        <taxon>Fungi</taxon>
        <taxon>Dikarya</taxon>
        <taxon>Ascomycota</taxon>
        <taxon>Pezizomycotina</taxon>
        <taxon>Sordariomycetes</taxon>
        <taxon>Hypocreomycetidae</taxon>
        <taxon>Glomerellales</taxon>
        <taxon>Glomerellaceae</taxon>
        <taxon>Colletotrichum</taxon>
        <taxon>Colletotrichum gloeosporioides species complex</taxon>
    </lineage>
</organism>
<feature type="region of interest" description="Disordered" evidence="1">
    <location>
        <begin position="239"/>
        <end position="259"/>
    </location>
</feature>
<feature type="region of interest" description="Disordered" evidence="1">
    <location>
        <begin position="201"/>
        <end position="227"/>
    </location>
</feature>
<feature type="transmembrane region" description="Helical" evidence="2">
    <location>
        <begin position="522"/>
        <end position="543"/>
    </location>
</feature>
<evidence type="ECO:0000313" key="3">
    <source>
        <dbReference type="EMBL" id="KAF4476893.1"/>
    </source>
</evidence>
<keyword evidence="4" id="KW-1185">Reference proteome</keyword>
<comment type="caution">
    <text evidence="3">The sequence shown here is derived from an EMBL/GenBank/DDBJ whole genome shotgun (WGS) entry which is preliminary data.</text>
</comment>
<keyword evidence="2" id="KW-0472">Membrane</keyword>
<protein>
    <submittedName>
        <fullName evidence="3">Uncharacterized protein</fullName>
    </submittedName>
</protein>
<dbReference type="RefSeq" id="XP_066007517.1">
    <property type="nucleotide sequence ID" value="XM_066153248.1"/>
</dbReference>
<dbReference type="InParanoid" id="A0A7J6IL81"/>
<reference evidence="3 4" key="1">
    <citation type="submission" date="2012-08" db="EMBL/GenBank/DDBJ databases">
        <authorList>
            <person name="Gan P.H.P."/>
            <person name="Ikeda K."/>
            <person name="Irieda H."/>
            <person name="Narusaka M."/>
            <person name="O'Connell R.J."/>
            <person name="Narusaka Y."/>
            <person name="Takano Y."/>
            <person name="Kubo Y."/>
            <person name="Shirasu K."/>
        </authorList>
    </citation>
    <scope>NUCLEOTIDE SEQUENCE [LARGE SCALE GENOMIC DNA]</scope>
    <source>
        <strain evidence="3 4">Nara gc5</strain>
    </source>
</reference>
<dbReference type="AlphaFoldDB" id="A0A7J6IL81"/>
<feature type="compositionally biased region" description="Acidic residues" evidence="1">
    <location>
        <begin position="72"/>
        <end position="81"/>
    </location>
</feature>
<gene>
    <name evidence="3" type="ORF">CGGC5_v015376</name>
</gene>
<feature type="region of interest" description="Disordered" evidence="1">
    <location>
        <begin position="1"/>
        <end position="91"/>
    </location>
</feature>
<name>A0A7J6IL81_COLFN</name>
<dbReference type="GeneID" id="43606531"/>
<keyword evidence="2" id="KW-1133">Transmembrane helix</keyword>
<proteinExistence type="predicted"/>
<feature type="compositionally biased region" description="Polar residues" evidence="1">
    <location>
        <begin position="57"/>
        <end position="66"/>
    </location>
</feature>
<dbReference type="OrthoDB" id="4847742at2759"/>
<dbReference type="EMBL" id="ANPB02000009">
    <property type="protein sequence ID" value="KAF4476893.1"/>
    <property type="molecule type" value="Genomic_DNA"/>
</dbReference>
<evidence type="ECO:0000256" key="1">
    <source>
        <dbReference type="SAM" id="MobiDB-lite"/>
    </source>
</evidence>
<feature type="compositionally biased region" description="Acidic residues" evidence="1">
    <location>
        <begin position="33"/>
        <end position="54"/>
    </location>
</feature>
<feature type="region of interest" description="Disordered" evidence="1">
    <location>
        <begin position="112"/>
        <end position="147"/>
    </location>
</feature>